<dbReference type="AlphaFoldDB" id="A0A7R9AXF1"/>
<feature type="region of interest" description="Disordered" evidence="11">
    <location>
        <begin position="590"/>
        <end position="625"/>
    </location>
</feature>
<evidence type="ECO:0000256" key="8">
    <source>
        <dbReference type="ARBA" id="ARBA00023204"/>
    </source>
</evidence>
<dbReference type="GO" id="GO:0003697">
    <property type="term" value="F:single-stranded DNA binding"/>
    <property type="evidence" value="ECO:0007669"/>
    <property type="project" value="TreeGrafter"/>
</dbReference>
<feature type="region of interest" description="Disordered" evidence="11">
    <location>
        <begin position="440"/>
        <end position="463"/>
    </location>
</feature>
<dbReference type="EMBL" id="OC002750">
    <property type="protein sequence ID" value="CAD7262328.1"/>
    <property type="molecule type" value="Genomic_DNA"/>
</dbReference>
<evidence type="ECO:0000256" key="1">
    <source>
        <dbReference type="ARBA" id="ARBA00004123"/>
    </source>
</evidence>
<dbReference type="GO" id="GO:0000724">
    <property type="term" value="P:double-strand break repair via homologous recombination"/>
    <property type="evidence" value="ECO:0007669"/>
    <property type="project" value="TreeGrafter"/>
</dbReference>
<sequence>MLEYENQMFLDILHQDGLVIAAKGLGVESVFLSLLKVYSDPGNLVVVLGTTGKEEEFYLSQLEAEGVKCLPKVITNEYNSSEREMVYLEGGVLFMSSRILVVDLLKDRVPVANITGFLVCRAHSILESCQEAFALRLYRQKNKTGFVKAFSNSAQAFTVGFAQVERIMRTLFVKNLYLWPRFHATVHSSLEKLKPSVVELHLEMTPAMLQIQTALLDLMNFTVKEMRRVNPSLDMEDLTVENAISKSFHKVLQLQLDPIWHQLSSKTKQLVADLRTLSHILVSLSRYDCVTFNTQLSSLRNMDYVIKNSGWMLLDAAETLFLVAKQRVLGRPREKTDPDKEKNKTDPDKEKGIELLDVDPEPSPKWMALTEVLKEINVTAKVKLEGSTGGTDKLLILVEDNRICEQIKQYLTLGAKAMLLRLYEWAFNCRVRPAPVPVPQEKVEGEEEEEDGEMKESYTLSQRPASDDANDIKLEVVDTMEPEKEESCSIDAQPPMIVIHTFKKYGDPLALSRTLREVRPRFVLMYDADMAAVRRLEVYQSEHSEFQFQVFFLMYGGSVEEQAYLTSLRREKEAFDYLIKQKASMVVPEDQDGLSEDCSELSRDASKPDMAVGSNTRKGGHPARPQTTTVIVDMREFRSELPALIHKRGIEIEPVTLQLANALVVLSCLTAEDGEIEVRISVGDYILTPEICVERKSVSDLIGSLNSGRLYNQALAMTRYYAKPMLLIEFDQNKPFALQGRFYVSNDVSSNDVTSKLQLLTLHFPKLRIVWSPSPYATAQLFEELKQGRAQPEAGAAAAVGAELEQQLLDVSDKYNTAIHDLVSKLPGVNSKNLRSLLNKGQSLDHLLKLTKEELSGLVNNGTEAQSLYDALHKVYQPSQDSGPSSRGGRGGKFRGRGFKRRKN</sequence>
<dbReference type="Gene3D" id="1.10.150.20">
    <property type="entry name" value="5' to 3' exonuclease, C-terminal subdomain"/>
    <property type="match status" value="1"/>
</dbReference>
<keyword evidence="6" id="KW-0378">Hydrolase</keyword>
<dbReference type="SMART" id="SM00891">
    <property type="entry name" value="ERCC4"/>
    <property type="match status" value="1"/>
</dbReference>
<comment type="subcellular location">
    <subcellularLocation>
        <location evidence="1">Nucleus</location>
    </subcellularLocation>
</comment>
<feature type="compositionally biased region" description="Acidic residues" evidence="11">
    <location>
        <begin position="590"/>
        <end position="599"/>
    </location>
</feature>
<evidence type="ECO:0000256" key="7">
    <source>
        <dbReference type="ARBA" id="ARBA00023125"/>
    </source>
</evidence>
<evidence type="ECO:0000256" key="5">
    <source>
        <dbReference type="ARBA" id="ARBA00022763"/>
    </source>
</evidence>
<evidence type="ECO:0000256" key="11">
    <source>
        <dbReference type="SAM" id="MobiDB-lite"/>
    </source>
</evidence>
<keyword evidence="4" id="KW-0255">Endonuclease</keyword>
<dbReference type="GO" id="GO:0003684">
    <property type="term" value="F:damaged DNA binding"/>
    <property type="evidence" value="ECO:0007669"/>
    <property type="project" value="TreeGrafter"/>
</dbReference>
<dbReference type="Gene3D" id="3.40.50.10130">
    <property type="match status" value="2"/>
</dbReference>
<keyword evidence="9" id="KW-0539">Nucleus</keyword>
<feature type="compositionally biased region" description="Basic residues" evidence="11">
    <location>
        <begin position="890"/>
        <end position="904"/>
    </location>
</feature>
<evidence type="ECO:0000256" key="3">
    <source>
        <dbReference type="ARBA" id="ARBA00022722"/>
    </source>
</evidence>
<evidence type="ECO:0000256" key="9">
    <source>
        <dbReference type="ARBA" id="ARBA00023242"/>
    </source>
</evidence>
<dbReference type="SUPFAM" id="SSF47781">
    <property type="entry name" value="RuvA domain 2-like"/>
    <property type="match status" value="1"/>
</dbReference>
<evidence type="ECO:0000313" key="13">
    <source>
        <dbReference type="EMBL" id="CAD7262328.1"/>
    </source>
</evidence>
<feature type="domain" description="ERCC4" evidence="12">
    <location>
        <begin position="629"/>
        <end position="732"/>
    </location>
</feature>
<feature type="region of interest" description="Disordered" evidence="11">
    <location>
        <begin position="332"/>
        <end position="357"/>
    </location>
</feature>
<dbReference type="GO" id="GO:0000110">
    <property type="term" value="C:nucleotide-excision repair factor 1 complex"/>
    <property type="evidence" value="ECO:0007669"/>
    <property type="project" value="TreeGrafter"/>
</dbReference>
<dbReference type="GO" id="GO:1901255">
    <property type="term" value="P:nucleotide-excision repair involved in interstrand cross-link repair"/>
    <property type="evidence" value="ECO:0007669"/>
    <property type="project" value="TreeGrafter"/>
</dbReference>
<dbReference type="CDD" id="cd20078">
    <property type="entry name" value="XPF_nuclease_XPF_euk"/>
    <property type="match status" value="1"/>
</dbReference>
<organism evidence="13">
    <name type="scientific">Timema shepardi</name>
    <name type="common">Walking stick</name>
    <dbReference type="NCBI Taxonomy" id="629360"/>
    <lineage>
        <taxon>Eukaryota</taxon>
        <taxon>Metazoa</taxon>
        <taxon>Ecdysozoa</taxon>
        <taxon>Arthropoda</taxon>
        <taxon>Hexapoda</taxon>
        <taxon>Insecta</taxon>
        <taxon>Pterygota</taxon>
        <taxon>Neoptera</taxon>
        <taxon>Polyneoptera</taxon>
        <taxon>Phasmatodea</taxon>
        <taxon>Timematodea</taxon>
        <taxon>Timematoidea</taxon>
        <taxon>Timematidae</taxon>
        <taxon>Timema</taxon>
    </lineage>
</organism>
<keyword evidence="8" id="KW-0234">DNA repair</keyword>
<evidence type="ECO:0000259" key="12">
    <source>
        <dbReference type="SMART" id="SM00891"/>
    </source>
</evidence>
<reference evidence="13" key="1">
    <citation type="submission" date="2020-11" db="EMBL/GenBank/DDBJ databases">
        <authorList>
            <person name="Tran Van P."/>
        </authorList>
    </citation>
    <scope>NUCLEOTIDE SEQUENCE</scope>
</reference>
<evidence type="ECO:0000256" key="2">
    <source>
        <dbReference type="ARBA" id="ARBA00010015"/>
    </source>
</evidence>
<dbReference type="FunFam" id="3.40.50.10130:FF:000002">
    <property type="entry name" value="DNA repair endonuclease XPF"/>
    <property type="match status" value="1"/>
</dbReference>
<dbReference type="GO" id="GO:0000014">
    <property type="term" value="F:single-stranded DNA endodeoxyribonuclease activity"/>
    <property type="evidence" value="ECO:0007669"/>
    <property type="project" value="TreeGrafter"/>
</dbReference>
<protein>
    <recommendedName>
        <fullName evidence="10">DNA repair endonuclease XPF</fullName>
    </recommendedName>
</protein>
<feature type="compositionally biased region" description="Basic and acidic residues" evidence="11">
    <location>
        <begin position="332"/>
        <end position="354"/>
    </location>
</feature>
<dbReference type="InterPro" id="IPR011335">
    <property type="entry name" value="Restrct_endonuc-II-like"/>
</dbReference>
<dbReference type="PANTHER" id="PTHR10150:SF0">
    <property type="entry name" value="DNA REPAIR ENDONUCLEASE XPF"/>
    <property type="match status" value="1"/>
</dbReference>
<dbReference type="SUPFAM" id="SSF52980">
    <property type="entry name" value="Restriction endonuclease-like"/>
    <property type="match status" value="1"/>
</dbReference>
<keyword evidence="5" id="KW-0227">DNA damage</keyword>
<proteinExistence type="inferred from homology"/>
<feature type="compositionally biased region" description="Acidic residues" evidence="11">
    <location>
        <begin position="444"/>
        <end position="453"/>
    </location>
</feature>
<dbReference type="PANTHER" id="PTHR10150">
    <property type="entry name" value="DNA REPAIR ENDONUCLEASE XPF"/>
    <property type="match status" value="1"/>
</dbReference>
<evidence type="ECO:0000256" key="10">
    <source>
        <dbReference type="ARBA" id="ARBA00072370"/>
    </source>
</evidence>
<gene>
    <name evidence="13" type="ORF">TSIB3V08_LOCUS6438</name>
</gene>
<evidence type="ECO:0000256" key="6">
    <source>
        <dbReference type="ARBA" id="ARBA00022801"/>
    </source>
</evidence>
<dbReference type="InterPro" id="IPR010994">
    <property type="entry name" value="RuvA_2-like"/>
</dbReference>
<name>A0A7R9AXF1_TIMSH</name>
<accession>A0A7R9AXF1</accession>
<keyword evidence="3" id="KW-0540">Nuclease</keyword>
<comment type="similarity">
    <text evidence="2">Belongs to the XPF family.</text>
</comment>
<dbReference type="Pfam" id="PF02732">
    <property type="entry name" value="ERCC4"/>
    <property type="match status" value="1"/>
</dbReference>
<feature type="region of interest" description="Disordered" evidence="11">
    <location>
        <begin position="876"/>
        <end position="904"/>
    </location>
</feature>
<keyword evidence="7" id="KW-0238">DNA-binding</keyword>
<evidence type="ECO:0000256" key="4">
    <source>
        <dbReference type="ARBA" id="ARBA00022759"/>
    </source>
</evidence>
<dbReference type="InterPro" id="IPR006166">
    <property type="entry name" value="ERCC4_domain"/>
</dbReference>
<dbReference type="InterPro" id="IPR047520">
    <property type="entry name" value="XPF_nuclease"/>
</dbReference>
<dbReference type="GO" id="GO:0000712">
    <property type="term" value="P:resolution of meiotic recombination intermediates"/>
    <property type="evidence" value="ECO:0007669"/>
    <property type="project" value="TreeGrafter"/>
</dbReference>